<dbReference type="Proteomes" id="UP000322873">
    <property type="component" value="Unassembled WGS sequence"/>
</dbReference>
<evidence type="ECO:0000259" key="1">
    <source>
        <dbReference type="PROSITE" id="PS50181"/>
    </source>
</evidence>
<protein>
    <recommendedName>
        <fullName evidence="1">F-box domain-containing protein</fullName>
    </recommendedName>
</protein>
<dbReference type="OrthoDB" id="5224238at2759"/>
<evidence type="ECO:0000313" key="3">
    <source>
        <dbReference type="Proteomes" id="UP000322873"/>
    </source>
</evidence>
<accession>A0A5M9JVX6</accession>
<feature type="domain" description="F-box" evidence="1">
    <location>
        <begin position="11"/>
        <end position="60"/>
    </location>
</feature>
<evidence type="ECO:0000313" key="2">
    <source>
        <dbReference type="EMBL" id="KAA8571942.1"/>
    </source>
</evidence>
<organism evidence="2 3">
    <name type="scientific">Monilinia fructicola</name>
    <name type="common">Brown rot fungus</name>
    <name type="synonym">Ciboria fructicola</name>
    <dbReference type="NCBI Taxonomy" id="38448"/>
    <lineage>
        <taxon>Eukaryota</taxon>
        <taxon>Fungi</taxon>
        <taxon>Dikarya</taxon>
        <taxon>Ascomycota</taxon>
        <taxon>Pezizomycotina</taxon>
        <taxon>Leotiomycetes</taxon>
        <taxon>Helotiales</taxon>
        <taxon>Sclerotiniaceae</taxon>
        <taxon>Monilinia</taxon>
    </lineage>
</organism>
<dbReference type="PROSITE" id="PS50181">
    <property type="entry name" value="FBOX"/>
    <property type="match status" value="1"/>
</dbReference>
<name>A0A5M9JVX6_MONFR</name>
<proteinExistence type="predicted"/>
<dbReference type="EMBL" id="VICG01000005">
    <property type="protein sequence ID" value="KAA8571942.1"/>
    <property type="molecule type" value="Genomic_DNA"/>
</dbReference>
<reference evidence="2 3" key="1">
    <citation type="submission" date="2019-06" db="EMBL/GenBank/DDBJ databases">
        <title>Genome Sequence of the Brown Rot Fungal Pathogen Monilinia fructicola.</title>
        <authorList>
            <person name="De Miccolis Angelini R.M."/>
            <person name="Landi L."/>
            <person name="Abate D."/>
            <person name="Pollastro S."/>
            <person name="Romanazzi G."/>
            <person name="Faretra F."/>
        </authorList>
    </citation>
    <scope>NUCLEOTIDE SEQUENCE [LARGE SCALE GENOMIC DNA]</scope>
    <source>
        <strain evidence="2 3">Mfrc123</strain>
    </source>
</reference>
<comment type="caution">
    <text evidence="2">The sequence shown here is derived from an EMBL/GenBank/DDBJ whole genome shotgun (WGS) entry which is preliminary data.</text>
</comment>
<keyword evidence="3" id="KW-1185">Reference proteome</keyword>
<sequence length="413" mass="47069">MSDIELSSSLHASLSELPTELMLFIILHLDLPSIKSIRLTCKLLCSLSTPYLISPTFHFFANRPDFKRLLNICRHPIFPPCIQSLEFNLGELNEYHGRHNIYFSQYMRNAGTHAAEAEDAWLRYSSLRVSSLEYTHLICDLKILSEAFRSLPNLSSLSVSMTNFPLPSEPVLAILERIWDIPSSRLLRRELAKERFTNILSSILPSVENMKLKNLSHDRLPFEFFAQNKRLMRSMIPIFHNLTDLRFVLDYSDTPNDLHCAKAFHNISMCLKAAANLQNLNLCFQSRRKVDITLLLKDFLLDAPGSKYSFPNLRSLHMEGVSSEFHPLAHFLISLAPTLKNLEFGGEGSHGPNQLANGGIHLLDGKFVQLFKKMEEVVKDPSMRFVIKGDLVEVQGGGSWFLNREVGWHGVMD</sequence>
<gene>
    <name evidence="2" type="ORF">EYC84_001887</name>
</gene>
<dbReference type="InterPro" id="IPR001810">
    <property type="entry name" value="F-box_dom"/>
</dbReference>
<dbReference type="InterPro" id="IPR036047">
    <property type="entry name" value="F-box-like_dom_sf"/>
</dbReference>
<dbReference type="VEuPathDB" id="FungiDB:MFRU_018g00160"/>
<dbReference type="AlphaFoldDB" id="A0A5M9JVX6"/>
<dbReference type="SUPFAM" id="SSF81383">
    <property type="entry name" value="F-box domain"/>
    <property type="match status" value="1"/>
</dbReference>